<evidence type="ECO:0000313" key="2">
    <source>
        <dbReference type="EMBL" id="MCI24630.1"/>
    </source>
</evidence>
<accession>A0A392QLT6</accession>
<dbReference type="Proteomes" id="UP000265520">
    <property type="component" value="Unassembled WGS sequence"/>
</dbReference>
<organism evidence="2 3">
    <name type="scientific">Trifolium medium</name>
    <dbReference type="NCBI Taxonomy" id="97028"/>
    <lineage>
        <taxon>Eukaryota</taxon>
        <taxon>Viridiplantae</taxon>
        <taxon>Streptophyta</taxon>
        <taxon>Embryophyta</taxon>
        <taxon>Tracheophyta</taxon>
        <taxon>Spermatophyta</taxon>
        <taxon>Magnoliopsida</taxon>
        <taxon>eudicotyledons</taxon>
        <taxon>Gunneridae</taxon>
        <taxon>Pentapetalae</taxon>
        <taxon>rosids</taxon>
        <taxon>fabids</taxon>
        <taxon>Fabales</taxon>
        <taxon>Fabaceae</taxon>
        <taxon>Papilionoideae</taxon>
        <taxon>50 kb inversion clade</taxon>
        <taxon>NPAAA clade</taxon>
        <taxon>Hologalegina</taxon>
        <taxon>IRL clade</taxon>
        <taxon>Trifolieae</taxon>
        <taxon>Trifolium</taxon>
    </lineage>
</organism>
<proteinExistence type="predicted"/>
<sequence>MVGGKVDERLKGNSIDCNAVSKDCILPSEDANVKAEYTSTTHDETSGILERVQSDCYREETSQKCVRNDKGENLTHKRKSTVTDKCSDITATLVDDDCRNLIERPCCNVVETSRSSKRIRRTSNIDQPTSKSTDEKSCARNMEGQ</sequence>
<name>A0A392QLT6_9FABA</name>
<protein>
    <submittedName>
        <fullName evidence="2">Uncharacterized protein</fullName>
    </submittedName>
</protein>
<evidence type="ECO:0000313" key="3">
    <source>
        <dbReference type="Proteomes" id="UP000265520"/>
    </source>
</evidence>
<feature type="region of interest" description="Disordered" evidence="1">
    <location>
        <begin position="113"/>
        <end position="145"/>
    </location>
</feature>
<reference evidence="2 3" key="1">
    <citation type="journal article" date="2018" name="Front. Plant Sci.">
        <title>Red Clover (Trifolium pratense) and Zigzag Clover (T. medium) - A Picture of Genomic Similarities and Differences.</title>
        <authorList>
            <person name="Dluhosova J."/>
            <person name="Istvanek J."/>
            <person name="Nedelnik J."/>
            <person name="Repkova J."/>
        </authorList>
    </citation>
    <scope>NUCLEOTIDE SEQUENCE [LARGE SCALE GENOMIC DNA]</scope>
    <source>
        <strain evidence="3">cv. 10/8</strain>
        <tissue evidence="2">Leaf</tissue>
    </source>
</reference>
<keyword evidence="3" id="KW-1185">Reference proteome</keyword>
<evidence type="ECO:0000256" key="1">
    <source>
        <dbReference type="SAM" id="MobiDB-lite"/>
    </source>
</evidence>
<dbReference type="AlphaFoldDB" id="A0A392QLT6"/>
<comment type="caution">
    <text evidence="2">The sequence shown here is derived from an EMBL/GenBank/DDBJ whole genome shotgun (WGS) entry which is preliminary data.</text>
</comment>
<dbReference type="EMBL" id="LXQA010142616">
    <property type="protein sequence ID" value="MCI24630.1"/>
    <property type="molecule type" value="Genomic_DNA"/>
</dbReference>